<accession>A0ABT8B1P5</accession>
<keyword evidence="3" id="KW-1185">Reference proteome</keyword>
<reference evidence="2" key="2">
    <citation type="submission" date="2023-06" db="EMBL/GenBank/DDBJ databases">
        <authorList>
            <person name="Lucena T."/>
            <person name="Sun Q."/>
        </authorList>
    </citation>
    <scope>NUCLEOTIDE SEQUENCE</scope>
    <source>
        <strain evidence="2">CECT 7703</strain>
    </source>
</reference>
<evidence type="ECO:0000313" key="3">
    <source>
        <dbReference type="Proteomes" id="UP001180081"/>
    </source>
</evidence>
<gene>
    <name evidence="2" type="ORF">QWZ03_04065</name>
</gene>
<proteinExistence type="predicted"/>
<dbReference type="InterPro" id="IPR018683">
    <property type="entry name" value="DUF2169"/>
</dbReference>
<evidence type="ECO:0000313" key="2">
    <source>
        <dbReference type="EMBL" id="MDN3575944.1"/>
    </source>
</evidence>
<dbReference type="RefSeq" id="WP_290331579.1">
    <property type="nucleotide sequence ID" value="NZ_JAUFPU010000004.1"/>
</dbReference>
<sequence>MSVETINTTPFSVFSFEHMLFNGRRYQIVVLKQSYGLRDTGAVVQLHQQRPVRLGDVHLGERDRSSVLLPTDLIPYKPKCEVIVTGTAQIAQPSDSWLAGIAIGDWKKALRLYGPRRWQKTLLGRWKLTDAEPTTGTPLLYEHAYGGHFELLNEQGEMTVAAYGLNPPGTGWLGEQPHITLTKAQRKALDERVAQLDTLQAPRIEYPQQAIGTPGEDIAPAGLGAFPAWWRGRTQYLDGMAPIKPEQQGYPSDFDMAHWQQAPADQWLPFALKGGETLVLANLLPEGRQEYVLPRSRPFLFLRSPTDLSMSLDMDIDTVLVDLDARVLELTWRRIVQLDELGPELQIEVIS</sequence>
<name>A0ABT8B1P5_9NEIS</name>
<organism evidence="2 3">
    <name type="scientific">Chitinimonas viridis</name>
    <dbReference type="NCBI Taxonomy" id="664880"/>
    <lineage>
        <taxon>Bacteria</taxon>
        <taxon>Pseudomonadati</taxon>
        <taxon>Pseudomonadota</taxon>
        <taxon>Betaproteobacteria</taxon>
        <taxon>Neisseriales</taxon>
        <taxon>Chitinibacteraceae</taxon>
        <taxon>Chitinimonas</taxon>
    </lineage>
</organism>
<reference evidence="2" key="1">
    <citation type="journal article" date="2014" name="Int. J. Syst. Evol. Microbiol.">
        <title>Complete genome of a new Firmicutes species belonging to the dominant human colonic microbiota ('Ruminococcus bicirculans') reveals two chromosomes and a selective capacity to utilize plant glucans.</title>
        <authorList>
            <consortium name="NISC Comparative Sequencing Program"/>
            <person name="Wegmann U."/>
            <person name="Louis P."/>
            <person name="Goesmann A."/>
            <person name="Henrissat B."/>
            <person name="Duncan S.H."/>
            <person name="Flint H.J."/>
        </authorList>
    </citation>
    <scope>NUCLEOTIDE SEQUENCE</scope>
    <source>
        <strain evidence="2">CECT 7703</strain>
    </source>
</reference>
<protein>
    <submittedName>
        <fullName evidence="2">DUF2169 domain-containing protein</fullName>
    </submittedName>
</protein>
<dbReference type="EMBL" id="JAUFPU010000004">
    <property type="protein sequence ID" value="MDN3575944.1"/>
    <property type="molecule type" value="Genomic_DNA"/>
</dbReference>
<feature type="domain" description="DUF2169" evidence="1">
    <location>
        <begin position="23"/>
        <end position="333"/>
    </location>
</feature>
<comment type="caution">
    <text evidence="2">The sequence shown here is derived from an EMBL/GenBank/DDBJ whole genome shotgun (WGS) entry which is preliminary data.</text>
</comment>
<dbReference type="Proteomes" id="UP001180081">
    <property type="component" value="Unassembled WGS sequence"/>
</dbReference>
<dbReference type="Pfam" id="PF09937">
    <property type="entry name" value="DUF2169"/>
    <property type="match status" value="1"/>
</dbReference>
<evidence type="ECO:0000259" key="1">
    <source>
        <dbReference type="Pfam" id="PF09937"/>
    </source>
</evidence>